<organism evidence="2 3">
    <name type="scientific">Basfia succiniciproducens</name>
    <dbReference type="NCBI Taxonomy" id="653940"/>
    <lineage>
        <taxon>Bacteria</taxon>
        <taxon>Pseudomonadati</taxon>
        <taxon>Pseudomonadota</taxon>
        <taxon>Gammaproteobacteria</taxon>
        <taxon>Pasteurellales</taxon>
        <taxon>Pasteurellaceae</taxon>
        <taxon>Basfia</taxon>
    </lineage>
</organism>
<evidence type="ECO:0000313" key="2">
    <source>
        <dbReference type="EMBL" id="SCY23620.1"/>
    </source>
</evidence>
<dbReference type="Pfam" id="PF12706">
    <property type="entry name" value="Lactamase_B_2"/>
    <property type="match status" value="1"/>
</dbReference>
<dbReference type="InterPro" id="IPR036866">
    <property type="entry name" value="RibonucZ/Hydroxyglut_hydro"/>
</dbReference>
<proteinExistence type="predicted"/>
<dbReference type="SUPFAM" id="SSF56281">
    <property type="entry name" value="Metallo-hydrolase/oxidoreductase"/>
    <property type="match status" value="1"/>
</dbReference>
<dbReference type="RefSeq" id="WP_165898027.1">
    <property type="nucleotide sequence ID" value="NZ_CP015031.1"/>
</dbReference>
<evidence type="ECO:0000313" key="3">
    <source>
        <dbReference type="Proteomes" id="UP000199588"/>
    </source>
</evidence>
<keyword evidence="3" id="KW-1185">Reference proteome</keyword>
<name>A0A1G5EA93_9PAST</name>
<dbReference type="Gene3D" id="3.60.15.10">
    <property type="entry name" value="Ribonuclease Z/Hydroxyacylglutathione hydrolase-like"/>
    <property type="match status" value="1"/>
</dbReference>
<feature type="domain" description="Metallo-beta-lactamase" evidence="1">
    <location>
        <begin position="123"/>
        <end position="316"/>
    </location>
</feature>
<dbReference type="Proteomes" id="UP000199588">
    <property type="component" value="Unassembled WGS sequence"/>
</dbReference>
<dbReference type="InterPro" id="IPR024884">
    <property type="entry name" value="NAPE-PLD"/>
</dbReference>
<dbReference type="EMBL" id="FMUQ01000018">
    <property type="protein sequence ID" value="SCY23620.1"/>
    <property type="molecule type" value="Genomic_DNA"/>
</dbReference>
<comment type="caution">
    <text evidence="2">The sequence shown here is derived from an EMBL/GenBank/DDBJ whole genome shotgun (WGS) entry which is preliminary data.</text>
</comment>
<dbReference type="PIRSF" id="PIRSF038896">
    <property type="entry name" value="NAPE-PLD"/>
    <property type="match status" value="1"/>
</dbReference>
<accession>A0A1G5EA93</accession>
<gene>
    <name evidence="2" type="ORF">SAMN02910354_01955</name>
</gene>
<dbReference type="PANTHER" id="PTHR15032">
    <property type="entry name" value="N-ACYL-PHOSPHATIDYLETHANOLAMINE-HYDROLYZING PHOSPHOLIPASE D"/>
    <property type="match status" value="1"/>
</dbReference>
<evidence type="ECO:0000259" key="1">
    <source>
        <dbReference type="Pfam" id="PF12706"/>
    </source>
</evidence>
<protein>
    <submittedName>
        <fullName evidence="2">L-ascorbate metabolism protein UlaG, beta-lactamase superfamily</fullName>
    </submittedName>
</protein>
<dbReference type="PANTHER" id="PTHR15032:SF4">
    <property type="entry name" value="N-ACYL-PHOSPHATIDYLETHANOLAMINE-HYDROLYZING PHOSPHOLIPASE D"/>
    <property type="match status" value="1"/>
</dbReference>
<dbReference type="InterPro" id="IPR001279">
    <property type="entry name" value="Metallo-B-lactamas"/>
</dbReference>
<sequence>MTLLKYILIALISLILLLAASAVIFMQTKPFGKHPEGQRLARIEQSVHYKAGKFVNHLPTEVQTTDKPLWKIWYDFLFQQIDHLTPNRPLPVVKTDLQQLSREKNFIVWFGHSSYLIQLDGKRFLVDPVLVSGSPLSFANKMFQGTNLYQPQDMPDFDYLVITHDHWDHLDYEAVIQLKNKMKEKVITSLGVGAHLEYWGYPAERIIEMDWNEKTELENHFKITALPARHFSGRGIVRNKTLWSSFMLEVPGETIYLGGDSGYDPIYQEIGQRFNISLALMENGQYNKDWANIHIQPEQLTLAVKALRPKRLMTVHNAKFALARHDWRAPLEQIYRNAQKENFNLFTPKIGDVFYFSEQGEADSPNFREPWWQSVE</sequence>
<reference evidence="2 3" key="1">
    <citation type="submission" date="2016-10" db="EMBL/GenBank/DDBJ databases">
        <authorList>
            <person name="Varghese N."/>
            <person name="Submissions S."/>
        </authorList>
    </citation>
    <scope>NUCLEOTIDE SEQUENCE [LARGE SCALE GENOMIC DNA]</scope>
    <source>
        <strain evidence="2 3">DSM 22022</strain>
    </source>
</reference>